<gene>
    <name evidence="3" type="ORF">AU378_03715</name>
</gene>
<accession>A0A135WIX2</accession>
<reference evidence="3 4" key="2">
    <citation type="journal article" date="2016" name="Genome Announc.">
        <title>Draft Genome Sequence of a Biocontrol Rhizobacterium, Chryseobacterium kwangjuense Strain KJ1R5, Isolated from Pepper (Capsicum annuum).</title>
        <authorList>
            <person name="Jeong J.J."/>
            <person name="Park H."/>
            <person name="Park B.H."/>
            <person name="Mannaa M."/>
            <person name="Sang M.K."/>
            <person name="Choi I.G."/>
            <person name="Kim K.D."/>
        </authorList>
    </citation>
    <scope>NUCLEOTIDE SEQUENCE [LARGE SCALE GENOMIC DNA]</scope>
    <source>
        <strain evidence="3 4">KJ1R5</strain>
    </source>
</reference>
<dbReference type="Pfam" id="PF08906">
    <property type="entry name" value="T6SS_Tdi1_C"/>
    <property type="match status" value="1"/>
</dbReference>
<dbReference type="AlphaFoldDB" id="A0A135WIX2"/>
<feature type="domain" description="T6SS immunity protein Tdi1 C-terminal" evidence="2">
    <location>
        <begin position="113"/>
        <end position="179"/>
    </location>
</feature>
<feature type="domain" description="GAD-related" evidence="1">
    <location>
        <begin position="1"/>
        <end position="96"/>
    </location>
</feature>
<evidence type="ECO:0000313" key="3">
    <source>
        <dbReference type="EMBL" id="KXH84874.1"/>
    </source>
</evidence>
<reference evidence="4" key="1">
    <citation type="submission" date="2015-12" db="EMBL/GenBank/DDBJ databases">
        <title>Genome sequence of a biocontrol rhizobacterium Chryseobacterium kwangjuense strain KJ1R5 isolated from pepper (Capsicum annuum L.).</title>
        <authorList>
            <person name="Jeong J.-J."/>
            <person name="Park H."/>
            <person name="Mannaa M."/>
            <person name="Sang M.K."/>
            <person name="Choi I.-G."/>
            <person name="Kim K.D."/>
        </authorList>
    </citation>
    <scope>NUCLEOTIDE SEQUENCE [LARGE SCALE GENOMIC DNA]</scope>
    <source>
        <strain evidence="4">KJ1R5</strain>
    </source>
</reference>
<sequence length="185" mass="21128">MFEKFIEEYGNIEDKVELSKDHLEQVKSFLPEELFSFISNGAGSYMDGFFWVVDPVQFDPILKEIYVPVHEPSICFARDAFGGLYSYEGGSVIYINIRHSVSKVIGRKVNVLFNSIMTDWEYFSEELLLDNYEPAKERLGKVEADECYGYVPLLGLGGPEKVENLQKVKLREHISIVAQALGKIE</sequence>
<evidence type="ECO:0000259" key="2">
    <source>
        <dbReference type="Pfam" id="PF08906"/>
    </source>
</evidence>
<dbReference type="EMBL" id="LPUR01000001">
    <property type="protein sequence ID" value="KXH84874.1"/>
    <property type="molecule type" value="Genomic_DNA"/>
</dbReference>
<dbReference type="Proteomes" id="UP000070513">
    <property type="component" value="Unassembled WGS sequence"/>
</dbReference>
<dbReference type="InterPro" id="IPR014983">
    <property type="entry name" value="GAD-rel"/>
</dbReference>
<dbReference type="InterPro" id="IPR015002">
    <property type="entry name" value="T6SS_Tdi1_C"/>
</dbReference>
<organism evidence="3 4">
    <name type="scientific">Chryseobacterium kwangjuense</name>
    <dbReference type="NCBI Taxonomy" id="267125"/>
    <lineage>
        <taxon>Bacteria</taxon>
        <taxon>Pseudomonadati</taxon>
        <taxon>Bacteroidota</taxon>
        <taxon>Flavobacteriia</taxon>
        <taxon>Flavobacteriales</taxon>
        <taxon>Weeksellaceae</taxon>
        <taxon>Chryseobacterium group</taxon>
        <taxon>Chryseobacterium</taxon>
    </lineage>
</organism>
<dbReference type="Pfam" id="PF08887">
    <property type="entry name" value="GAD-like"/>
    <property type="match status" value="1"/>
</dbReference>
<dbReference type="OrthoDB" id="2216648at2"/>
<evidence type="ECO:0000259" key="1">
    <source>
        <dbReference type="Pfam" id="PF08887"/>
    </source>
</evidence>
<evidence type="ECO:0008006" key="5">
    <source>
        <dbReference type="Google" id="ProtNLM"/>
    </source>
</evidence>
<evidence type="ECO:0000313" key="4">
    <source>
        <dbReference type="Proteomes" id="UP000070513"/>
    </source>
</evidence>
<protein>
    <recommendedName>
        <fullName evidence="5">DUF1851 domain-containing protein</fullName>
    </recommendedName>
</protein>
<dbReference type="RefSeq" id="WP_062648131.1">
    <property type="nucleotide sequence ID" value="NZ_LPUR01000001.1"/>
</dbReference>
<proteinExistence type="predicted"/>
<comment type="caution">
    <text evidence="3">The sequence shown here is derived from an EMBL/GenBank/DDBJ whole genome shotgun (WGS) entry which is preliminary data.</text>
</comment>
<name>A0A135WIX2_9FLAO</name>